<comment type="caution">
    <text evidence="15">The sequence shown here is derived from an EMBL/GenBank/DDBJ whole genome shotgun (WGS) entry which is preliminary data.</text>
</comment>
<evidence type="ECO:0000259" key="13">
    <source>
        <dbReference type="Pfam" id="PF00593"/>
    </source>
</evidence>
<evidence type="ECO:0000313" key="15">
    <source>
        <dbReference type="EMBL" id="RHE55942.1"/>
    </source>
</evidence>
<feature type="domain" description="TonB-dependent receptor plug" evidence="14">
    <location>
        <begin position="110"/>
        <end position="217"/>
    </location>
</feature>
<evidence type="ECO:0000259" key="14">
    <source>
        <dbReference type="Pfam" id="PF07715"/>
    </source>
</evidence>
<dbReference type="GO" id="GO:0015344">
    <property type="term" value="F:siderophore uptake transmembrane transporter activity"/>
    <property type="evidence" value="ECO:0007669"/>
    <property type="project" value="TreeGrafter"/>
</dbReference>
<dbReference type="Pfam" id="PF07715">
    <property type="entry name" value="Plug"/>
    <property type="match status" value="1"/>
</dbReference>
<name>A0A414JKC7_BACUN</name>
<evidence type="ECO:0000256" key="8">
    <source>
        <dbReference type="ARBA" id="ARBA00023170"/>
    </source>
</evidence>
<dbReference type="InterPro" id="IPR008969">
    <property type="entry name" value="CarboxyPept-like_regulatory"/>
</dbReference>
<evidence type="ECO:0000256" key="3">
    <source>
        <dbReference type="ARBA" id="ARBA00022452"/>
    </source>
</evidence>
<evidence type="ECO:0000256" key="2">
    <source>
        <dbReference type="ARBA" id="ARBA00022448"/>
    </source>
</evidence>
<organism evidence="15 16">
    <name type="scientific">Bacteroides uniformis</name>
    <dbReference type="NCBI Taxonomy" id="820"/>
    <lineage>
        <taxon>Bacteria</taxon>
        <taxon>Pseudomonadati</taxon>
        <taxon>Bacteroidota</taxon>
        <taxon>Bacteroidia</taxon>
        <taxon>Bacteroidales</taxon>
        <taxon>Bacteroidaceae</taxon>
        <taxon>Bacteroides</taxon>
    </lineage>
</organism>
<dbReference type="Gene3D" id="2.60.40.1120">
    <property type="entry name" value="Carboxypeptidase-like, regulatory domain"/>
    <property type="match status" value="1"/>
</dbReference>
<keyword evidence="3 10" id="KW-1134">Transmembrane beta strand</keyword>
<evidence type="ECO:0000256" key="5">
    <source>
        <dbReference type="ARBA" id="ARBA00022729"/>
    </source>
</evidence>
<dbReference type="InterPro" id="IPR023996">
    <property type="entry name" value="TonB-dep_OMP_SusC/RagA"/>
</dbReference>
<evidence type="ECO:0000256" key="11">
    <source>
        <dbReference type="RuleBase" id="RU003357"/>
    </source>
</evidence>
<sequence>MLLLACLFVGIGLVTAQTQKVTGVVISEEDGQPVIGASVLVKGTQIGAITGVDGDFTLPNVPSSAKTLVISYIGMKTQEVVIKPSVKVVMMPDTEILDEVTVVAYGTKRKQDLVGSISSVKNEIISNSQATSVSNALEGAVAGLQVVSSSGQPGQDANIVLRGIGSISASNNALIVVDGVPFNGKLSDINPTDIASVNVSKDAVSNSLYGSRAAGGVVMITTKTGRKDKVAINFNGSWGVAQRAYKDYDMATDPGEFYRLSWYGLRNTYWAAGKSIEDSNLAASQDLLGELGNYNAYIIPQGEYLVTPDGKLNPNARLRYNDSFADALFDNAFRQEYNVSASGGNDRTDYYVSMGFLDNDSYVLGSSYERFTARANVNSQLKSWLKVGTNVGYSKATQNGVQENAGAASNPFEVARSWAPIFPVHAYDAEGNMKYYEDGSPMYDAGNGETDGTSKRPTATNQNVIANMKEDIRETVYNNLTSRSYLEISFLKNFKFTANYSYDFTNSSQTVFYTPLIGDGQSFGGRGTKGSYNTTTTNFNQILAYSNVFGDNHHLSAKIGHEYYKYEYQYLAGQKTNFFNPNNPELDNGGQMQYINSYTANHNIEGYFGMADYDYSNKYYLSAAFRRDGTSRFLDRWGNFWSVGAAWRISNEAFMEGTNSWLNDLKLRASYGTQGNESILSEYDYAYVYTPYQDQYTVTWNGSELGYSPEFYGNPDLTWEKQKTFDVGVDFRLFDRVYGSFEYFYRRTDDMLFKRPVAYSTAGRPYNWENLGAMKNTGIEFEVNVDIFNQPDLKWTVSLVGSHYKNRIVTLPEENRENGITSGPFNLREGKSRFEYYTYMYAGMDEKGNAMWYMDETNEKGEVTGRTTTTTYADATRYFIGKSALPDFNGGLSTTFSYKGIDLSIATAFQIGGYAYDYSYLSGMSSSFYVGHNKDMWKTFNPETGQGSLPIWNADNASNSFTQQSDLNLIKASYFSIRNITLGYTLPKNLTQKLGVEKLRIYATADNLGLWSKRQGFDPRVAMAGSDDEYGGYSPMRVISGGINLTF</sequence>
<dbReference type="Gene3D" id="2.170.130.10">
    <property type="entry name" value="TonB-dependent receptor, plug domain"/>
    <property type="match status" value="1"/>
</dbReference>
<comment type="similarity">
    <text evidence="10 11">Belongs to the TonB-dependent receptor family.</text>
</comment>
<dbReference type="SUPFAM" id="SSF49464">
    <property type="entry name" value="Carboxypeptidase regulatory domain-like"/>
    <property type="match status" value="1"/>
</dbReference>
<dbReference type="NCBIfam" id="TIGR04056">
    <property type="entry name" value="OMP_RagA_SusC"/>
    <property type="match status" value="1"/>
</dbReference>
<dbReference type="PROSITE" id="PS52016">
    <property type="entry name" value="TONB_DEPENDENT_REC_3"/>
    <property type="match status" value="1"/>
</dbReference>
<dbReference type="Gene3D" id="2.40.170.20">
    <property type="entry name" value="TonB-dependent receptor, beta-barrel domain"/>
    <property type="match status" value="1"/>
</dbReference>
<dbReference type="Pfam" id="PF00593">
    <property type="entry name" value="TonB_dep_Rec_b-barrel"/>
    <property type="match status" value="1"/>
</dbReference>
<feature type="chain" id="PRO_5019140894" evidence="12">
    <location>
        <begin position="17"/>
        <end position="1047"/>
    </location>
</feature>
<dbReference type="Proteomes" id="UP000284640">
    <property type="component" value="Unassembled WGS sequence"/>
</dbReference>
<keyword evidence="8 15" id="KW-0675">Receptor</keyword>
<dbReference type="GO" id="GO:0044718">
    <property type="term" value="P:siderophore transmembrane transport"/>
    <property type="evidence" value="ECO:0007669"/>
    <property type="project" value="TreeGrafter"/>
</dbReference>
<dbReference type="PANTHER" id="PTHR30069:SF29">
    <property type="entry name" value="HEMOGLOBIN AND HEMOGLOBIN-HAPTOGLOBIN-BINDING PROTEIN 1-RELATED"/>
    <property type="match status" value="1"/>
</dbReference>
<accession>A0A414JKC7</accession>
<evidence type="ECO:0000256" key="12">
    <source>
        <dbReference type="SAM" id="SignalP"/>
    </source>
</evidence>
<dbReference type="InterPro" id="IPR039426">
    <property type="entry name" value="TonB-dep_rcpt-like"/>
</dbReference>
<dbReference type="InterPro" id="IPR000531">
    <property type="entry name" value="Beta-barrel_TonB"/>
</dbReference>
<dbReference type="AlphaFoldDB" id="A0A414JKC7"/>
<feature type="signal peptide" evidence="12">
    <location>
        <begin position="1"/>
        <end position="16"/>
    </location>
</feature>
<dbReference type="EMBL" id="QSKL01000028">
    <property type="protein sequence ID" value="RHE55942.1"/>
    <property type="molecule type" value="Genomic_DNA"/>
</dbReference>
<keyword evidence="4 10" id="KW-0812">Transmembrane</keyword>
<keyword evidence="6 11" id="KW-0798">TonB box</keyword>
<keyword evidence="7 10" id="KW-0472">Membrane</keyword>
<evidence type="ECO:0000256" key="6">
    <source>
        <dbReference type="ARBA" id="ARBA00023077"/>
    </source>
</evidence>
<feature type="domain" description="TonB-dependent receptor-like beta-barrel" evidence="13">
    <location>
        <begin position="460"/>
        <end position="1008"/>
    </location>
</feature>
<gene>
    <name evidence="15" type="ORF">DW729_18480</name>
</gene>
<evidence type="ECO:0000256" key="7">
    <source>
        <dbReference type="ARBA" id="ARBA00023136"/>
    </source>
</evidence>
<keyword evidence="2 10" id="KW-0813">Transport</keyword>
<keyword evidence="5 12" id="KW-0732">Signal</keyword>
<reference evidence="15 16" key="1">
    <citation type="submission" date="2018-08" db="EMBL/GenBank/DDBJ databases">
        <title>A genome reference for cultivated species of the human gut microbiota.</title>
        <authorList>
            <person name="Zou Y."/>
            <person name="Xue W."/>
            <person name="Luo G."/>
        </authorList>
    </citation>
    <scope>NUCLEOTIDE SEQUENCE [LARGE SCALE GENOMIC DNA]</scope>
    <source>
        <strain evidence="15 16">AM27-46</strain>
    </source>
</reference>
<dbReference type="InterPro" id="IPR036942">
    <property type="entry name" value="Beta-barrel_TonB_sf"/>
</dbReference>
<dbReference type="SUPFAM" id="SSF56935">
    <property type="entry name" value="Porins"/>
    <property type="match status" value="1"/>
</dbReference>
<dbReference type="Pfam" id="PF13715">
    <property type="entry name" value="CarbopepD_reg_2"/>
    <property type="match status" value="1"/>
</dbReference>
<evidence type="ECO:0000256" key="9">
    <source>
        <dbReference type="ARBA" id="ARBA00023237"/>
    </source>
</evidence>
<evidence type="ECO:0000256" key="10">
    <source>
        <dbReference type="PROSITE-ProRule" id="PRU01360"/>
    </source>
</evidence>
<evidence type="ECO:0000256" key="4">
    <source>
        <dbReference type="ARBA" id="ARBA00022692"/>
    </source>
</evidence>
<comment type="subcellular location">
    <subcellularLocation>
        <location evidence="1 10">Cell outer membrane</location>
        <topology evidence="1 10">Multi-pass membrane protein</topology>
    </subcellularLocation>
</comment>
<dbReference type="PANTHER" id="PTHR30069">
    <property type="entry name" value="TONB-DEPENDENT OUTER MEMBRANE RECEPTOR"/>
    <property type="match status" value="1"/>
</dbReference>
<evidence type="ECO:0000256" key="1">
    <source>
        <dbReference type="ARBA" id="ARBA00004571"/>
    </source>
</evidence>
<evidence type="ECO:0000313" key="16">
    <source>
        <dbReference type="Proteomes" id="UP000284640"/>
    </source>
</evidence>
<proteinExistence type="inferred from homology"/>
<dbReference type="InterPro" id="IPR012910">
    <property type="entry name" value="Plug_dom"/>
</dbReference>
<dbReference type="GO" id="GO:0009279">
    <property type="term" value="C:cell outer membrane"/>
    <property type="evidence" value="ECO:0007669"/>
    <property type="project" value="UniProtKB-SubCell"/>
</dbReference>
<protein>
    <submittedName>
        <fullName evidence="15">TonB-dependent receptor</fullName>
    </submittedName>
</protein>
<keyword evidence="9 10" id="KW-0998">Cell outer membrane</keyword>
<dbReference type="InterPro" id="IPR037066">
    <property type="entry name" value="Plug_dom_sf"/>
</dbReference>